<feature type="chain" id="PRO_5047147369" evidence="1">
    <location>
        <begin position="33"/>
        <end position="347"/>
    </location>
</feature>
<dbReference type="Gene3D" id="3.20.20.190">
    <property type="entry name" value="Phosphatidylinositol (PI) phosphodiesterase"/>
    <property type="match status" value="1"/>
</dbReference>
<dbReference type="InterPro" id="IPR017946">
    <property type="entry name" value="PLC-like_Pdiesterase_TIM-brl"/>
</dbReference>
<keyword evidence="2" id="KW-0378">Hydrolase</keyword>
<dbReference type="SUPFAM" id="SSF51695">
    <property type="entry name" value="PLC-like phosphodiesterases"/>
    <property type="match status" value="1"/>
</dbReference>
<keyword evidence="1" id="KW-0732">Signal</keyword>
<dbReference type="CDD" id="cd08589">
    <property type="entry name" value="PI-PLCc_SaPLC1_like"/>
    <property type="match status" value="1"/>
</dbReference>
<reference evidence="3" key="1">
    <citation type="journal article" date="2019" name="Int. J. Syst. Evol. Microbiol.">
        <title>The Global Catalogue of Microorganisms (GCM) 10K type strain sequencing project: providing services to taxonomists for standard genome sequencing and annotation.</title>
        <authorList>
            <consortium name="The Broad Institute Genomics Platform"/>
            <consortium name="The Broad Institute Genome Sequencing Center for Infectious Disease"/>
            <person name="Wu L."/>
            <person name="Ma J."/>
        </authorList>
    </citation>
    <scope>NUCLEOTIDE SEQUENCE [LARGE SCALE GENOMIC DNA]</scope>
    <source>
        <strain evidence="3">CGMCC 4.7382</strain>
    </source>
</reference>
<keyword evidence="3" id="KW-1185">Reference proteome</keyword>
<gene>
    <name evidence="2" type="ORF">ACFQRF_15835</name>
</gene>
<organism evidence="2 3">
    <name type="scientific">Marinactinospora rubrisoli</name>
    <dbReference type="NCBI Taxonomy" id="2715399"/>
    <lineage>
        <taxon>Bacteria</taxon>
        <taxon>Bacillati</taxon>
        <taxon>Actinomycetota</taxon>
        <taxon>Actinomycetes</taxon>
        <taxon>Streptosporangiales</taxon>
        <taxon>Nocardiopsidaceae</taxon>
        <taxon>Marinactinospora</taxon>
    </lineage>
</organism>
<dbReference type="Pfam" id="PF16670">
    <property type="entry name" value="PI-PLC-C1"/>
    <property type="match status" value="1"/>
</dbReference>
<protein>
    <submittedName>
        <fullName evidence="2">Phosphatidylinositol-specific phospholipase C domain-containing protein</fullName>
        <ecNumber evidence="2">3.1.4.-</ecNumber>
    </submittedName>
</protein>
<evidence type="ECO:0000256" key="1">
    <source>
        <dbReference type="SAM" id="SignalP"/>
    </source>
</evidence>
<dbReference type="GO" id="GO:0016787">
    <property type="term" value="F:hydrolase activity"/>
    <property type="evidence" value="ECO:0007669"/>
    <property type="project" value="UniProtKB-KW"/>
</dbReference>
<sequence length="347" mass="36946">MPRTLATVPLLGGAAVFGLLLAVVSPASSAHADAGSLAATTSVGLHNAYEKSMYPYFADALDSGAGLVEIDVWTDDLFRNWRVNHELFGQSNNCVGATDPAGLREGGTDKDLRACLTDMRTWHDANPGHRPIVVKIEMKDGFYARGGLGPVEFDALVDETLGDSVYRPADLLGDHPTLDAAAVAGNWADRDDLAGRFIIELIPGTVERDNPIDDLWTDEEYGRHLRDLAANGGIDRATAFPAVLDAEAGDPRERYEDESIRPWFVVFDGAATAYVEGGGIDTSWYAANNYLLVMTAAHAVAPAIDAVAPGEQEAADRVGQLAAANASVVTSDWARLDSVLGLVLPRG</sequence>
<dbReference type="EMBL" id="JBHTBH010000007">
    <property type="protein sequence ID" value="MFC7329207.1"/>
    <property type="molecule type" value="Genomic_DNA"/>
</dbReference>
<feature type="signal peptide" evidence="1">
    <location>
        <begin position="1"/>
        <end position="32"/>
    </location>
</feature>
<name>A0ABW2KJA1_9ACTN</name>
<accession>A0ABW2KJA1</accession>
<dbReference type="InterPro" id="IPR032075">
    <property type="entry name" value="PI-PLC-C1"/>
</dbReference>
<evidence type="ECO:0000313" key="3">
    <source>
        <dbReference type="Proteomes" id="UP001596540"/>
    </source>
</evidence>
<dbReference type="RefSeq" id="WP_379871866.1">
    <property type="nucleotide sequence ID" value="NZ_JBHTBH010000007.1"/>
</dbReference>
<evidence type="ECO:0000313" key="2">
    <source>
        <dbReference type="EMBL" id="MFC7329207.1"/>
    </source>
</evidence>
<dbReference type="EC" id="3.1.4.-" evidence="2"/>
<comment type="caution">
    <text evidence="2">The sequence shown here is derived from an EMBL/GenBank/DDBJ whole genome shotgun (WGS) entry which is preliminary data.</text>
</comment>
<proteinExistence type="predicted"/>
<dbReference type="Proteomes" id="UP001596540">
    <property type="component" value="Unassembled WGS sequence"/>
</dbReference>